<accession>A0A1D2VE47</accession>
<reference evidence="3" key="1">
    <citation type="submission" date="2016-05" db="EMBL/GenBank/DDBJ databases">
        <title>Comparative genomics of biotechnologically important yeasts.</title>
        <authorList>
            <consortium name="DOE Joint Genome Institute"/>
            <person name="Riley R."/>
            <person name="Haridas S."/>
            <person name="Wolfe K.H."/>
            <person name="Lopes M.R."/>
            <person name="Hittinger C.T."/>
            <person name="Goker M."/>
            <person name="Salamov A."/>
            <person name="Wisecaver J."/>
            <person name="Long T.M."/>
            <person name="Aerts A.L."/>
            <person name="Barry K."/>
            <person name="Choi C."/>
            <person name="Clum A."/>
            <person name="Coughlan A.Y."/>
            <person name="Deshpande S."/>
            <person name="Douglass A.P."/>
            <person name="Hanson S.J."/>
            <person name="Klenk H.-P."/>
            <person name="Labutti K."/>
            <person name="Lapidus A."/>
            <person name="Lindquist E."/>
            <person name="Lipzen A."/>
            <person name="Meier-Kolthoff J.P."/>
            <person name="Ohm R.A."/>
            <person name="Otillar R.P."/>
            <person name="Pangilinan J."/>
            <person name="Peng Y."/>
            <person name="Rokas A."/>
            <person name="Rosa C.A."/>
            <person name="Scheuner C."/>
            <person name="Sibirny A.A."/>
            <person name="Slot J.C."/>
            <person name="Stielow J.B."/>
            <person name="Sun H."/>
            <person name="Kurtzman C.P."/>
            <person name="Blackwell M."/>
            <person name="Grigoriev I.V."/>
            <person name="Jeffries T.W."/>
        </authorList>
    </citation>
    <scope>NUCLEOTIDE SEQUENCE [LARGE SCALE GENOMIC DNA]</scope>
    <source>
        <strain evidence="3">DSM 1968</strain>
    </source>
</reference>
<dbReference type="InParanoid" id="A0A1D2VE47"/>
<keyword evidence="3" id="KW-1185">Reference proteome</keyword>
<dbReference type="Proteomes" id="UP000095038">
    <property type="component" value="Unassembled WGS sequence"/>
</dbReference>
<feature type="region of interest" description="Disordered" evidence="1">
    <location>
        <begin position="87"/>
        <end position="143"/>
    </location>
</feature>
<organism evidence="2 3">
    <name type="scientific">Ascoidea rubescens DSM 1968</name>
    <dbReference type="NCBI Taxonomy" id="1344418"/>
    <lineage>
        <taxon>Eukaryota</taxon>
        <taxon>Fungi</taxon>
        <taxon>Dikarya</taxon>
        <taxon>Ascomycota</taxon>
        <taxon>Saccharomycotina</taxon>
        <taxon>Saccharomycetes</taxon>
        <taxon>Ascoideaceae</taxon>
        <taxon>Ascoidea</taxon>
    </lineage>
</organism>
<feature type="compositionally biased region" description="Pro residues" evidence="1">
    <location>
        <begin position="93"/>
        <end position="105"/>
    </location>
</feature>
<name>A0A1D2VE47_9ASCO</name>
<evidence type="ECO:0000313" key="2">
    <source>
        <dbReference type="EMBL" id="ODV59790.1"/>
    </source>
</evidence>
<feature type="compositionally biased region" description="Polar residues" evidence="1">
    <location>
        <begin position="126"/>
        <end position="143"/>
    </location>
</feature>
<gene>
    <name evidence="2" type="ORF">ASCRUDRAFT_71297</name>
</gene>
<protein>
    <submittedName>
        <fullName evidence="2">Uncharacterized protein</fullName>
    </submittedName>
</protein>
<dbReference type="AlphaFoldDB" id="A0A1D2VE47"/>
<evidence type="ECO:0000256" key="1">
    <source>
        <dbReference type="SAM" id="MobiDB-lite"/>
    </source>
</evidence>
<sequence>MQETSKTYYPRFTPQMPTEQLSISNSLNSTTSIAITISTTLNSTIKEKDDLLNLLNLEPLLDILDNKISMSDYFLMPSPYNNLNHLKNYFSSPPAPSPPSAPNPPVQEQEQEQPKPKPLDLEINDGKNSLDPQIEPPTSATKSKQKSYFNLELMNNIFKYHKHLLYDLSNDPVLVNNKNPSYLLLLQNHKIHFFLLDPNNQRLNLLPRSLKYRLDLSGYLNQLDRFQKFNTQKKQSVDILRVMCLNSFIRNLDRPLISNLEKNLSFKLQKFNFILNSSNDSQSEGNSILDKILNNIYNQNIDIDITSFIVNIQILTQKMKSLGYKFDIYKVNFNTFTQFFNAIEENIQKILPSNNSKTSNNLLVHLNGIMPLLNLNIDLYKRTFIVNKHGTIQLIIDENNPHNLKTISNENIRSNLKNSMTIKPNAQKIQAQIPINL</sequence>
<evidence type="ECO:0000313" key="3">
    <source>
        <dbReference type="Proteomes" id="UP000095038"/>
    </source>
</evidence>
<dbReference type="EMBL" id="KV454484">
    <property type="protein sequence ID" value="ODV59790.1"/>
    <property type="molecule type" value="Genomic_DNA"/>
</dbReference>
<dbReference type="RefSeq" id="XP_020046097.1">
    <property type="nucleotide sequence ID" value="XM_020191917.1"/>
</dbReference>
<proteinExistence type="predicted"/>
<dbReference type="GeneID" id="30965553"/>